<name>A0A2N0PKM4_9GLOM</name>
<dbReference type="AlphaFoldDB" id="A0A2N0PKM4"/>
<evidence type="ECO:0000313" key="2">
    <source>
        <dbReference type="Proteomes" id="UP000232722"/>
    </source>
</evidence>
<dbReference type="EMBL" id="LLXJ01000647">
    <property type="protein sequence ID" value="PKC07373.1"/>
    <property type="molecule type" value="Genomic_DNA"/>
</dbReference>
<dbReference type="VEuPathDB" id="FungiDB:RhiirA1_447534"/>
<reference evidence="1 2" key="2">
    <citation type="submission" date="2017-09" db="EMBL/GenBank/DDBJ databases">
        <title>Extensive intraspecific genome diversity in a model arbuscular mycorrhizal fungus.</title>
        <authorList>
            <person name="Chen E.C."/>
            <person name="Morin E."/>
            <person name="Beaudet D."/>
            <person name="Noel J."/>
            <person name="Ndikumana S."/>
            <person name="Charron P."/>
            <person name="St-Onge C."/>
            <person name="Giorgi J."/>
            <person name="Grigoriev I.V."/>
            <person name="Roux C."/>
            <person name="Martin F.M."/>
            <person name="Corradi N."/>
        </authorList>
    </citation>
    <scope>NUCLEOTIDE SEQUENCE [LARGE SCALE GENOMIC DNA]</scope>
    <source>
        <strain evidence="1 2">A5</strain>
    </source>
</reference>
<evidence type="ECO:0000313" key="1">
    <source>
        <dbReference type="EMBL" id="PKC07373.1"/>
    </source>
</evidence>
<organism evidence="1 2">
    <name type="scientific">Rhizophagus irregularis</name>
    <dbReference type="NCBI Taxonomy" id="588596"/>
    <lineage>
        <taxon>Eukaryota</taxon>
        <taxon>Fungi</taxon>
        <taxon>Fungi incertae sedis</taxon>
        <taxon>Mucoromycota</taxon>
        <taxon>Glomeromycotina</taxon>
        <taxon>Glomeromycetes</taxon>
        <taxon>Glomerales</taxon>
        <taxon>Glomeraceae</taxon>
        <taxon>Rhizophagus</taxon>
    </lineage>
</organism>
<sequence>MSKNTDIMLGKQFIIEFYQEFDDFDFEKRYLQYTYAMLSFKSLPKRLQEPLSLHNKSAKSSQKITISEDNTPPPIQASNAILHLYQPCKVHYFTHTTKLINPYTTCDTHGCGTLYNSKKAIKCQKDCKVPILTRKITIPGTPIEYENLYKNCWNKEDQLSMKY</sequence>
<accession>A0A2N0PKM4</accession>
<dbReference type="Proteomes" id="UP000232722">
    <property type="component" value="Unassembled WGS sequence"/>
</dbReference>
<gene>
    <name evidence="1" type="ORF">RhiirA5_418289</name>
</gene>
<dbReference type="VEuPathDB" id="FungiDB:RhiirFUN_022998"/>
<protein>
    <submittedName>
        <fullName evidence="1">Uncharacterized protein</fullName>
    </submittedName>
</protein>
<comment type="caution">
    <text evidence="1">The sequence shown here is derived from an EMBL/GenBank/DDBJ whole genome shotgun (WGS) entry which is preliminary data.</text>
</comment>
<proteinExistence type="predicted"/>
<reference evidence="1 2" key="1">
    <citation type="submission" date="2016-04" db="EMBL/GenBank/DDBJ databases">
        <title>Genome analyses suggest a sexual origin of heterokaryosis in a supposedly ancient asexual fungus.</title>
        <authorList>
            <person name="Ropars J."/>
            <person name="Sedzielewska K."/>
            <person name="Noel J."/>
            <person name="Charron P."/>
            <person name="Farinelli L."/>
            <person name="Marton T."/>
            <person name="Kruger M."/>
            <person name="Pelin A."/>
            <person name="Brachmann A."/>
            <person name="Corradi N."/>
        </authorList>
    </citation>
    <scope>NUCLEOTIDE SEQUENCE [LARGE SCALE GENOMIC DNA]</scope>
    <source>
        <strain evidence="1 2">A5</strain>
    </source>
</reference>